<proteinExistence type="predicted"/>
<sequence>MAPAEGRPAAGFLPVLTTVGRRSGPPGVLMLIVPRQVGRSGDLAGRVHMLGRRRSGRVYPR</sequence>
<evidence type="ECO:0000313" key="2">
    <source>
        <dbReference type="Proteomes" id="UP000281726"/>
    </source>
</evidence>
<keyword evidence="2" id="KW-1185">Reference proteome</keyword>
<gene>
    <name evidence="1" type="ORF">D7223_22685</name>
</gene>
<accession>A0A3A9Z125</accession>
<dbReference type="AlphaFoldDB" id="A0A3A9Z125"/>
<comment type="caution">
    <text evidence="1">The sequence shown here is derived from an EMBL/GenBank/DDBJ whole genome shotgun (WGS) entry which is preliminary data.</text>
</comment>
<name>A0A3A9Z125_9ACTN</name>
<evidence type="ECO:0000313" key="1">
    <source>
        <dbReference type="EMBL" id="RKN41958.1"/>
    </source>
</evidence>
<organism evidence="1 2">
    <name type="scientific">Micromonospora endolithica</name>
    <dbReference type="NCBI Taxonomy" id="230091"/>
    <lineage>
        <taxon>Bacteria</taxon>
        <taxon>Bacillati</taxon>
        <taxon>Actinomycetota</taxon>
        <taxon>Actinomycetes</taxon>
        <taxon>Micromonosporales</taxon>
        <taxon>Micromonosporaceae</taxon>
        <taxon>Micromonospora</taxon>
    </lineage>
</organism>
<dbReference type="OrthoDB" id="9947888at2"/>
<dbReference type="Proteomes" id="UP000281726">
    <property type="component" value="Unassembled WGS sequence"/>
</dbReference>
<dbReference type="EMBL" id="RBAK01000010">
    <property type="protein sequence ID" value="RKN41958.1"/>
    <property type="molecule type" value="Genomic_DNA"/>
</dbReference>
<protein>
    <submittedName>
        <fullName evidence="1">Uncharacterized protein</fullName>
    </submittedName>
</protein>
<reference evidence="1 2" key="1">
    <citation type="journal article" date="2004" name="Syst. Appl. Microbiol.">
        <title>Cryptoendolithic actinomycetes from antarctic sandstone rock samples: Micromonospora endolithica sp. nov. and two isolates related to Micromonospora coerulea Jensen 1932.</title>
        <authorList>
            <person name="Hirsch P."/>
            <person name="Mevs U."/>
            <person name="Kroppenstedt R.M."/>
            <person name="Schumann P."/>
            <person name="Stackebrandt E."/>
        </authorList>
    </citation>
    <scope>NUCLEOTIDE SEQUENCE [LARGE SCALE GENOMIC DNA]</scope>
    <source>
        <strain evidence="1 2">JCM 12677</strain>
    </source>
</reference>